<accession>A6HWV2</accession>
<proteinExistence type="predicted"/>
<sequence>MRSHPHGDGLLSLWNLLPLGFCPA</sequence>
<gene>
    <name evidence="1" type="ORF">rCG_48551</name>
</gene>
<reference evidence="2" key="1">
    <citation type="submission" date="2005-09" db="EMBL/GenBank/DDBJ databases">
        <authorList>
            <person name="Mural R.J."/>
            <person name="Li P.W."/>
            <person name="Adams M.D."/>
            <person name="Amanatides P.G."/>
            <person name="Baden-Tillson H."/>
            <person name="Barnstead M."/>
            <person name="Chin S.H."/>
            <person name="Dew I."/>
            <person name="Evans C.A."/>
            <person name="Ferriera S."/>
            <person name="Flanigan M."/>
            <person name="Fosler C."/>
            <person name="Glodek A."/>
            <person name="Gu Z."/>
            <person name="Holt R.A."/>
            <person name="Jennings D."/>
            <person name="Kraft C.L."/>
            <person name="Lu F."/>
            <person name="Nguyen T."/>
            <person name="Nusskern D.R."/>
            <person name="Pfannkoch C.M."/>
            <person name="Sitter C."/>
            <person name="Sutton G.G."/>
            <person name="Venter J.C."/>
            <person name="Wang Z."/>
            <person name="Woodage T."/>
            <person name="Zheng X.H."/>
            <person name="Zhong F."/>
        </authorList>
    </citation>
    <scope>NUCLEOTIDE SEQUENCE [LARGE SCALE GENOMIC DNA]</scope>
    <source>
        <strain>BN</strain>
        <strain evidence="2">Sprague-Dawley</strain>
    </source>
</reference>
<evidence type="ECO:0000313" key="1">
    <source>
        <dbReference type="EMBL" id="EDM11683.1"/>
    </source>
</evidence>
<organism evidence="1 2">
    <name type="scientific">Rattus norvegicus</name>
    <name type="common">Rat</name>
    <dbReference type="NCBI Taxonomy" id="10116"/>
    <lineage>
        <taxon>Eukaryota</taxon>
        <taxon>Metazoa</taxon>
        <taxon>Chordata</taxon>
        <taxon>Craniata</taxon>
        <taxon>Vertebrata</taxon>
        <taxon>Euteleostomi</taxon>
        <taxon>Mammalia</taxon>
        <taxon>Eutheria</taxon>
        <taxon>Euarchontoglires</taxon>
        <taxon>Glires</taxon>
        <taxon>Rodentia</taxon>
        <taxon>Myomorpha</taxon>
        <taxon>Muroidea</taxon>
        <taxon>Muridae</taxon>
        <taxon>Murinae</taxon>
        <taxon>Rattus</taxon>
    </lineage>
</organism>
<protein>
    <submittedName>
        <fullName evidence="1">RCG48551</fullName>
    </submittedName>
</protein>
<evidence type="ECO:0000313" key="2">
    <source>
        <dbReference type="Proteomes" id="UP000234681"/>
    </source>
</evidence>
<name>A6HWV2_RAT</name>
<dbReference type="EMBL" id="CH473953">
    <property type="protein sequence ID" value="EDM11683.1"/>
    <property type="molecule type" value="Genomic_DNA"/>
</dbReference>
<dbReference type="AlphaFoldDB" id="A6HWV2"/>
<dbReference type="Proteomes" id="UP000234681">
    <property type="component" value="Chromosome 1"/>
</dbReference>